<dbReference type="Proteomes" id="UP000178820">
    <property type="component" value="Unassembled WGS sequence"/>
</dbReference>
<dbReference type="Gene3D" id="3.40.50.150">
    <property type="entry name" value="Vaccinia Virus protein VP39"/>
    <property type="match status" value="1"/>
</dbReference>
<comment type="caution">
    <text evidence="1">The sequence shown here is derived from an EMBL/GenBank/DDBJ whole genome shotgun (WGS) entry which is preliminary data.</text>
</comment>
<dbReference type="EMBL" id="MHOT01000008">
    <property type="protein sequence ID" value="OGZ69583.1"/>
    <property type="molecule type" value="Genomic_DNA"/>
</dbReference>
<proteinExistence type="predicted"/>
<dbReference type="PANTHER" id="PTHR43861:SF6">
    <property type="entry name" value="METHYLTRANSFERASE TYPE 11"/>
    <property type="match status" value="1"/>
</dbReference>
<protein>
    <recommendedName>
        <fullName evidence="3">Methyltransferase type 11 domain-containing protein</fullName>
    </recommendedName>
</protein>
<dbReference type="CDD" id="cd02440">
    <property type="entry name" value="AdoMet_MTases"/>
    <property type="match status" value="1"/>
</dbReference>
<dbReference type="InterPro" id="IPR029063">
    <property type="entry name" value="SAM-dependent_MTases_sf"/>
</dbReference>
<dbReference type="PANTHER" id="PTHR43861">
    <property type="entry name" value="TRANS-ACONITATE 2-METHYLTRANSFERASE-RELATED"/>
    <property type="match status" value="1"/>
</dbReference>
<dbReference type="STRING" id="1802207.A3D44_03340"/>
<dbReference type="Pfam" id="PF13489">
    <property type="entry name" value="Methyltransf_23"/>
    <property type="match status" value="1"/>
</dbReference>
<name>A0A1G2I478_9BACT</name>
<dbReference type="AlphaFoldDB" id="A0A1G2I478"/>
<sequence length="232" mass="26476">MNEFIEKAINPYQYDSYEKGLNSFNPQFFGKIISKNLKNISQKNIVDIGSGTGWLLGLLKNLGTGSIKGVEPSLRSIKISKKAFPNISVFHGTLDNFKPKEKFHIAISIMVFEHIHDVTSAFSKIAAMMKKNGKLYIVVGDSKYFTTPRLDYKLTVKNIDKDTVVVKVRRPQGVIHDIFRSISYFTKCAKQTGFTLEKHIKVKPSQEVLEVNPKYLHFKNTVMFHLLIFKLT</sequence>
<dbReference type="SUPFAM" id="SSF53335">
    <property type="entry name" value="S-adenosyl-L-methionine-dependent methyltransferases"/>
    <property type="match status" value="1"/>
</dbReference>
<evidence type="ECO:0008006" key="3">
    <source>
        <dbReference type="Google" id="ProtNLM"/>
    </source>
</evidence>
<gene>
    <name evidence="1" type="ORF">A3D44_03340</name>
</gene>
<reference evidence="1 2" key="1">
    <citation type="journal article" date="2016" name="Nat. Commun.">
        <title>Thousands of microbial genomes shed light on interconnected biogeochemical processes in an aquifer system.</title>
        <authorList>
            <person name="Anantharaman K."/>
            <person name="Brown C.T."/>
            <person name="Hug L.A."/>
            <person name="Sharon I."/>
            <person name="Castelle C.J."/>
            <person name="Probst A.J."/>
            <person name="Thomas B.C."/>
            <person name="Singh A."/>
            <person name="Wilkins M.J."/>
            <person name="Karaoz U."/>
            <person name="Brodie E.L."/>
            <person name="Williams K.H."/>
            <person name="Hubbard S.S."/>
            <person name="Banfield J.F."/>
        </authorList>
    </citation>
    <scope>NUCLEOTIDE SEQUENCE [LARGE SCALE GENOMIC DNA]</scope>
</reference>
<organism evidence="1 2">
    <name type="scientific">Candidatus Staskawiczbacteria bacterium RIFCSPHIGHO2_02_FULL_42_22</name>
    <dbReference type="NCBI Taxonomy" id="1802207"/>
    <lineage>
        <taxon>Bacteria</taxon>
        <taxon>Candidatus Staskawicziibacteriota</taxon>
    </lineage>
</organism>
<evidence type="ECO:0000313" key="1">
    <source>
        <dbReference type="EMBL" id="OGZ69583.1"/>
    </source>
</evidence>
<accession>A0A1G2I478</accession>
<evidence type="ECO:0000313" key="2">
    <source>
        <dbReference type="Proteomes" id="UP000178820"/>
    </source>
</evidence>